<dbReference type="SUPFAM" id="SSF55347">
    <property type="entry name" value="Glyceraldehyde-3-phosphate dehydrogenase-like, C-terminal domain"/>
    <property type="match status" value="1"/>
</dbReference>
<dbReference type="Proteomes" id="UP001562357">
    <property type="component" value="Unassembled WGS sequence"/>
</dbReference>
<comment type="catalytic activity">
    <reaction evidence="5">
        <text>D-xylose + NADP(+) = D-xylono-1,5-lactone + NADPH + H(+)</text>
        <dbReference type="Rhea" id="RHEA:22000"/>
        <dbReference type="ChEBI" id="CHEBI:15378"/>
        <dbReference type="ChEBI" id="CHEBI:15867"/>
        <dbReference type="ChEBI" id="CHEBI:53455"/>
        <dbReference type="ChEBI" id="CHEBI:57783"/>
        <dbReference type="ChEBI" id="CHEBI:58349"/>
        <dbReference type="EC" id="1.1.1.179"/>
    </reaction>
</comment>
<dbReference type="Pfam" id="PF22725">
    <property type="entry name" value="GFO_IDH_MocA_C3"/>
    <property type="match status" value="1"/>
</dbReference>
<dbReference type="Gene3D" id="3.40.50.720">
    <property type="entry name" value="NAD(P)-binding Rossmann-like Domain"/>
    <property type="match status" value="1"/>
</dbReference>
<dbReference type="PANTHER" id="PTHR22604">
    <property type="entry name" value="OXIDOREDUCTASES"/>
    <property type="match status" value="1"/>
</dbReference>
<gene>
    <name evidence="8" type="primary">g3275</name>
    <name evidence="8" type="ORF">EsDP_00003275</name>
</gene>
<protein>
    <recommendedName>
        <fullName evidence="3">D-xylose 1-dehydrogenase (NADP(+), D-xylono-1,5-lactone-forming)</fullName>
        <ecNumber evidence="3">1.1.1.179</ecNumber>
    </recommendedName>
    <alternativeName>
        <fullName evidence="4">D-xylose-NADP dehydrogenase</fullName>
    </alternativeName>
</protein>
<comment type="similarity">
    <text evidence="1">Belongs to the Gfo/Idh/MocA family.</text>
</comment>
<reference evidence="9" key="1">
    <citation type="submission" date="2024-06" db="EMBL/GenBank/DDBJ databases">
        <title>Draft Genome Sequences of Epichloe bromicola Strains Isolated from Elymus ciliaris.</title>
        <authorList>
            <consortium name="Epichloe bromicola genome sequencing consortium"/>
            <person name="Miura A."/>
            <person name="Imano S."/>
            <person name="Ashida A."/>
            <person name="Sato I."/>
            <person name="Chiba S."/>
            <person name="Tanaka A."/>
            <person name="Camagna M."/>
            <person name="Takemoto D."/>
        </authorList>
    </citation>
    <scope>NUCLEOTIDE SEQUENCE [LARGE SCALE GENOMIC DNA]</scope>
    <source>
        <strain evidence="9">DP</strain>
    </source>
</reference>
<evidence type="ECO:0000259" key="7">
    <source>
        <dbReference type="Pfam" id="PF22725"/>
    </source>
</evidence>
<comment type="caution">
    <text evidence="8">The sequence shown here is derived from an EMBL/GenBank/DDBJ whole genome shotgun (WGS) entry which is preliminary data.</text>
</comment>
<evidence type="ECO:0000256" key="3">
    <source>
        <dbReference type="ARBA" id="ARBA00038984"/>
    </source>
</evidence>
<dbReference type="EC" id="1.1.1.179" evidence="3"/>
<evidence type="ECO:0000313" key="8">
    <source>
        <dbReference type="EMBL" id="GAB0134923.1"/>
    </source>
</evidence>
<evidence type="ECO:0000313" key="9">
    <source>
        <dbReference type="Proteomes" id="UP001562357"/>
    </source>
</evidence>
<dbReference type="SUPFAM" id="SSF51735">
    <property type="entry name" value="NAD(P)-binding Rossmann-fold domains"/>
    <property type="match status" value="1"/>
</dbReference>
<keyword evidence="2" id="KW-0560">Oxidoreductase</keyword>
<proteinExistence type="inferred from homology"/>
<organism evidence="8 9">
    <name type="scientific">Epichloe bromicola</name>
    <dbReference type="NCBI Taxonomy" id="79588"/>
    <lineage>
        <taxon>Eukaryota</taxon>
        <taxon>Fungi</taxon>
        <taxon>Dikarya</taxon>
        <taxon>Ascomycota</taxon>
        <taxon>Pezizomycotina</taxon>
        <taxon>Sordariomycetes</taxon>
        <taxon>Hypocreomycetidae</taxon>
        <taxon>Hypocreales</taxon>
        <taxon>Clavicipitaceae</taxon>
        <taxon>Epichloe</taxon>
    </lineage>
</organism>
<dbReference type="Pfam" id="PF01408">
    <property type="entry name" value="GFO_IDH_MocA"/>
    <property type="match status" value="1"/>
</dbReference>
<evidence type="ECO:0000256" key="2">
    <source>
        <dbReference type="ARBA" id="ARBA00023002"/>
    </source>
</evidence>
<dbReference type="InterPro" id="IPR050984">
    <property type="entry name" value="Gfo/Idh/MocA_domain"/>
</dbReference>
<evidence type="ECO:0000256" key="5">
    <source>
        <dbReference type="ARBA" id="ARBA00049233"/>
    </source>
</evidence>
<dbReference type="EMBL" id="BAAFGZ010000101">
    <property type="protein sequence ID" value="GAB0134923.1"/>
    <property type="molecule type" value="Genomic_DNA"/>
</dbReference>
<name>A0ABQ0CN94_9HYPO</name>
<dbReference type="InterPro" id="IPR055170">
    <property type="entry name" value="GFO_IDH_MocA-like_dom"/>
</dbReference>
<feature type="domain" description="Gfo/Idh/MocA-like oxidoreductase N-terminal" evidence="6">
    <location>
        <begin position="16"/>
        <end position="135"/>
    </location>
</feature>
<sequence length="390" mass="42487">MADAVPFTLRWGIMATGHVAGRFVKDLLTDPSTRGVRDVRHQVAAIASSSSLQKAADFCAKVKAPYKVKLYASYAELVVDSDIDIVYIATPVSHHFQNAMMAIEAGKAVLCEKALTVTASQARALVTAARARRVFLLEAVWTRFFPLCAKIRALVASGAIGTVYRVIADNSLNLESSEGRGELDNSHRLVKLDLGGGAMLDLGIYSLTWVMQILYHLQQEGEKETPCVVSAVNKYSTGVDEMASFIIQFPRHKTMGIGMTSLRIASGADYDFTAGPPVRIQGSAGEIQVFGPAFKPNKYCVIRKDGHGRIETEECTIPKDGGRDNWGHGLYWEADECARCIRDGELESQTLPLDETILTMDIMESILSGGEVRYPESITNQVYQSGGGLA</sequence>
<dbReference type="InterPro" id="IPR000683">
    <property type="entry name" value="Gfo/Idh/MocA-like_OxRdtase_N"/>
</dbReference>
<dbReference type="PANTHER" id="PTHR22604:SF115">
    <property type="entry name" value="DIHYDRODIOL DEHYDROGENASE, PUTATIVE (AFU_ORTHOLOGUE AFUA_1G07520)-RELATED"/>
    <property type="match status" value="1"/>
</dbReference>
<feature type="domain" description="GFO/IDH/MocA-like oxidoreductase" evidence="7">
    <location>
        <begin position="149"/>
        <end position="287"/>
    </location>
</feature>
<dbReference type="InterPro" id="IPR036291">
    <property type="entry name" value="NAD(P)-bd_dom_sf"/>
</dbReference>
<evidence type="ECO:0000259" key="6">
    <source>
        <dbReference type="Pfam" id="PF01408"/>
    </source>
</evidence>
<keyword evidence="9" id="KW-1185">Reference proteome</keyword>
<dbReference type="Gene3D" id="3.30.360.10">
    <property type="entry name" value="Dihydrodipicolinate Reductase, domain 2"/>
    <property type="match status" value="1"/>
</dbReference>
<evidence type="ECO:0000256" key="4">
    <source>
        <dbReference type="ARBA" id="ARBA00042988"/>
    </source>
</evidence>
<accession>A0ABQ0CN94</accession>
<evidence type="ECO:0000256" key="1">
    <source>
        <dbReference type="ARBA" id="ARBA00010928"/>
    </source>
</evidence>